<reference evidence="3" key="1">
    <citation type="journal article" date="2019" name="Int. J. Syst. Evol. Microbiol.">
        <title>The Global Catalogue of Microorganisms (GCM) 10K type strain sequencing project: providing services to taxonomists for standard genome sequencing and annotation.</title>
        <authorList>
            <consortium name="The Broad Institute Genomics Platform"/>
            <consortium name="The Broad Institute Genome Sequencing Center for Infectious Disease"/>
            <person name="Wu L."/>
            <person name="Ma J."/>
        </authorList>
    </citation>
    <scope>NUCLEOTIDE SEQUENCE [LARGE SCALE GENOMIC DNA]</scope>
    <source>
        <strain evidence="3">JCM 19129</strain>
    </source>
</reference>
<keyword evidence="3" id="KW-1185">Reference proteome</keyword>
<organism evidence="2 3">
    <name type="scientific">Nesterenkonia rhizosphaerae</name>
    <dbReference type="NCBI Taxonomy" id="1348272"/>
    <lineage>
        <taxon>Bacteria</taxon>
        <taxon>Bacillati</taxon>
        <taxon>Actinomycetota</taxon>
        <taxon>Actinomycetes</taxon>
        <taxon>Micrococcales</taxon>
        <taxon>Micrococcaceae</taxon>
        <taxon>Nesterenkonia</taxon>
    </lineage>
</organism>
<dbReference type="Pfam" id="PF09669">
    <property type="entry name" value="Phage_pRha"/>
    <property type="match status" value="1"/>
</dbReference>
<accession>A0ABP9FTL5</accession>
<dbReference type="Pfam" id="PF03374">
    <property type="entry name" value="ANT"/>
    <property type="match status" value="1"/>
</dbReference>
<comment type="caution">
    <text evidence="2">The sequence shown here is derived from an EMBL/GenBank/DDBJ whole genome shotgun (WGS) entry which is preliminary data.</text>
</comment>
<gene>
    <name evidence="2" type="ORF">GCM10025790_08700</name>
</gene>
<dbReference type="EMBL" id="BAABLW010000005">
    <property type="protein sequence ID" value="GAA4915908.1"/>
    <property type="molecule type" value="Genomic_DNA"/>
</dbReference>
<dbReference type="Proteomes" id="UP001500368">
    <property type="component" value="Unassembled WGS sequence"/>
</dbReference>
<protein>
    <submittedName>
        <fullName evidence="2">Phage antirepressor KilAC domain-containing protein</fullName>
    </submittedName>
</protein>
<evidence type="ECO:0000313" key="3">
    <source>
        <dbReference type="Proteomes" id="UP001500368"/>
    </source>
</evidence>
<dbReference type="InterPro" id="IPR014054">
    <property type="entry name" value="Phage_regulatory_Rha"/>
</dbReference>
<dbReference type="RefSeq" id="WP_345476853.1">
    <property type="nucleotide sequence ID" value="NZ_BAABLW010000005.1"/>
</dbReference>
<evidence type="ECO:0000313" key="2">
    <source>
        <dbReference type="EMBL" id="GAA4915908.1"/>
    </source>
</evidence>
<name>A0ABP9FTL5_9MICC</name>
<dbReference type="InterPro" id="IPR005039">
    <property type="entry name" value="Ant_C"/>
</dbReference>
<evidence type="ECO:0000259" key="1">
    <source>
        <dbReference type="Pfam" id="PF03374"/>
    </source>
</evidence>
<proteinExistence type="predicted"/>
<feature type="domain" description="Antirepressor protein C-terminal" evidence="1">
    <location>
        <begin position="133"/>
        <end position="233"/>
    </location>
</feature>
<sequence length="248" mass="28332">MNLVTQEHGELLTTSLIVAEGLDVDHNSVLKNLDKYRADFERFGRVRFEIETFETPGGDQNRRVAFLNEHQATLLLTYARNNDTVRQFKIRLVDEFYRMAQTLRTAERRELTPDEIVARALEITTAKVAQLKAENQALTPKAEAYDAFLDGDGTYSIGTVGKMFGLSQAKLWDMLRNAGVMIPKGHMRNTPYSEYVKYFRITSYEFERRDGSRGTSYTTRVQPAGIDFIRRKLGLQAPAPLQPTLEEV</sequence>